<gene>
    <name evidence="1" type="primary">spaK</name>
    <name evidence="2" type="ORF">WK57_18975</name>
    <name evidence="1" type="ORF">WL29_29970</name>
</gene>
<evidence type="ECO:0000313" key="1">
    <source>
        <dbReference type="EMBL" id="KWA80413.1"/>
    </source>
</evidence>
<dbReference type="InterPro" id="IPR003065">
    <property type="entry name" value="Invas_SpaK"/>
</dbReference>
<evidence type="ECO:0000313" key="2">
    <source>
        <dbReference type="EMBL" id="KWZ58529.1"/>
    </source>
</evidence>
<dbReference type="Proteomes" id="UP000070119">
    <property type="component" value="Unassembled WGS sequence"/>
</dbReference>
<dbReference type="PRINTS" id="PR01305">
    <property type="entry name" value="SSPAKPROTEIN"/>
</dbReference>
<dbReference type="Proteomes" id="UP000060630">
    <property type="component" value="Unassembled WGS sequence"/>
</dbReference>
<dbReference type="NCBIfam" id="NF011864">
    <property type="entry name" value="PRK15336.1"/>
    <property type="match status" value="1"/>
</dbReference>
<dbReference type="Gene3D" id="3.30.1460.10">
    <property type="match status" value="1"/>
</dbReference>
<reference evidence="2 4" key="2">
    <citation type="submission" date="2015-11" db="EMBL/GenBank/DDBJ databases">
        <authorList>
            <person name="Sahl J."/>
            <person name="Wagner D."/>
            <person name="Keim P."/>
        </authorList>
    </citation>
    <scope>NUCLEOTIDE SEQUENCE [LARGE SCALE GENOMIC DNA]</scope>
    <source>
        <strain evidence="2 4">MSMB1157</strain>
    </source>
</reference>
<accession>A0A119FH04</accession>
<dbReference type="SUPFAM" id="SSF69635">
    <property type="entry name" value="Type III secretory system chaperone-like"/>
    <property type="match status" value="1"/>
</dbReference>
<reference evidence="1 3" key="1">
    <citation type="submission" date="2015-11" db="EMBL/GenBank/DDBJ databases">
        <title>Expanding the genomic diversity of Burkholderia species for the development of highly accurate diagnostics.</title>
        <authorList>
            <person name="Sahl J."/>
            <person name="Keim P."/>
            <person name="Wagner D."/>
        </authorList>
    </citation>
    <scope>NUCLEOTIDE SEQUENCE [LARGE SCALE GENOMIC DNA]</scope>
    <source>
        <strain evidence="1 3">MSMB2087WGS</strain>
    </source>
</reference>
<name>A0A119FH04_9BURK</name>
<comment type="caution">
    <text evidence="1">The sequence shown here is derived from an EMBL/GenBank/DDBJ whole genome shotgun (WGS) entry which is preliminary data.</text>
</comment>
<protein>
    <submittedName>
        <fullName evidence="1">Type III secretion system chaperone SpaK</fullName>
    </submittedName>
</protein>
<evidence type="ECO:0000313" key="4">
    <source>
        <dbReference type="Proteomes" id="UP000070119"/>
    </source>
</evidence>
<dbReference type="CDD" id="cd17035">
    <property type="entry name" value="T3SC_IB_Spa15-like"/>
    <property type="match status" value="1"/>
</dbReference>
<dbReference type="EMBL" id="LPHD01000105">
    <property type="protein sequence ID" value="KWA80413.1"/>
    <property type="molecule type" value="Genomic_DNA"/>
</dbReference>
<organism evidence="1 3">
    <name type="scientific">Burkholderia ubonensis</name>
    <dbReference type="NCBI Taxonomy" id="101571"/>
    <lineage>
        <taxon>Bacteria</taxon>
        <taxon>Pseudomonadati</taxon>
        <taxon>Pseudomonadota</taxon>
        <taxon>Betaproteobacteria</taxon>
        <taxon>Burkholderiales</taxon>
        <taxon>Burkholderiaceae</taxon>
        <taxon>Burkholderia</taxon>
        <taxon>Burkholderia cepacia complex</taxon>
    </lineage>
</organism>
<proteinExistence type="predicted"/>
<dbReference type="RefSeq" id="WP_060182635.1">
    <property type="nucleotide sequence ID" value="NZ_LNJU01000003.1"/>
</dbReference>
<dbReference type="EMBL" id="LNJU01000003">
    <property type="protein sequence ID" value="KWZ58529.1"/>
    <property type="molecule type" value="Genomic_DNA"/>
</dbReference>
<dbReference type="Pfam" id="PF03519">
    <property type="entry name" value="Invas_SpaK"/>
    <property type="match status" value="1"/>
</dbReference>
<sequence length="135" mass="14449">MHTLEIAQLARAALEASGCDPTLVGALDSHSTIALDLHDLPSIYISAQDEDVWLWSLICEHGDAMIAQRGGTLLLALMDNCAFARGGQLQLAVQDGSLVLKGLVHPDYLGDGLRFSAALNGFFASLERFSGLLLR</sequence>
<evidence type="ECO:0000313" key="3">
    <source>
        <dbReference type="Proteomes" id="UP000060630"/>
    </source>
</evidence>
<dbReference type="AlphaFoldDB" id="A0A119FH04"/>